<dbReference type="RefSeq" id="WP_064440284.1">
    <property type="nucleotide sequence ID" value="NZ_JACHWS010000001.1"/>
</dbReference>
<protein>
    <submittedName>
        <fullName evidence="1">Uncharacterized protein</fullName>
    </submittedName>
</protein>
<dbReference type="Proteomes" id="UP000567922">
    <property type="component" value="Unassembled WGS sequence"/>
</dbReference>
<comment type="caution">
    <text evidence="1">The sequence shown here is derived from an EMBL/GenBank/DDBJ whole genome shotgun (WGS) entry which is preliminary data.</text>
</comment>
<gene>
    <name evidence="1" type="ORF">FHU29_000833</name>
</gene>
<organism evidence="1 2">
    <name type="scientific">Hoyosella altamirensis</name>
    <dbReference type="NCBI Taxonomy" id="616997"/>
    <lineage>
        <taxon>Bacteria</taxon>
        <taxon>Bacillati</taxon>
        <taxon>Actinomycetota</taxon>
        <taxon>Actinomycetes</taxon>
        <taxon>Mycobacteriales</taxon>
        <taxon>Hoyosellaceae</taxon>
        <taxon>Hoyosella</taxon>
    </lineage>
</organism>
<sequence length="142" mass="15471">MILLSRALRALTEPARHVVRIAVREIVAIALSGVDLTEVVCEHLDIDAVVARVDLDRIVNRLDLDGIIESVQIEPILRRVLSELDIPEIVRESTGSLSSGAVWDVRSQGVRADDAVAGFIGRLLHRDARVRSAAHAVGEDSL</sequence>
<keyword evidence="2" id="KW-1185">Reference proteome</keyword>
<dbReference type="AlphaFoldDB" id="A0A839RJD7"/>
<evidence type="ECO:0000313" key="2">
    <source>
        <dbReference type="Proteomes" id="UP000567922"/>
    </source>
</evidence>
<proteinExistence type="predicted"/>
<evidence type="ECO:0000313" key="1">
    <source>
        <dbReference type="EMBL" id="MBB3036399.1"/>
    </source>
</evidence>
<dbReference type="EMBL" id="JACHWS010000001">
    <property type="protein sequence ID" value="MBB3036399.1"/>
    <property type="molecule type" value="Genomic_DNA"/>
</dbReference>
<name>A0A839RJD7_9ACTN</name>
<accession>A0A839RJD7</accession>
<reference evidence="1 2" key="1">
    <citation type="submission" date="2020-08" db="EMBL/GenBank/DDBJ databases">
        <title>Sequencing the genomes of 1000 actinobacteria strains.</title>
        <authorList>
            <person name="Klenk H.-P."/>
        </authorList>
    </citation>
    <scope>NUCLEOTIDE SEQUENCE [LARGE SCALE GENOMIC DNA]</scope>
    <source>
        <strain evidence="1 2">DSM 45258</strain>
    </source>
</reference>